<gene>
    <name evidence="2" type="ORF">CFL01nite_14190</name>
    <name evidence="1" type="ORF">CFLV_02960</name>
</gene>
<dbReference type="KEGG" id="cfc:CFLV_02960"/>
<evidence type="ECO:0000313" key="4">
    <source>
        <dbReference type="Proteomes" id="UP000315353"/>
    </source>
</evidence>
<keyword evidence="3" id="KW-1185">Reference proteome</keyword>
<sequence length="83" mass="8868">MNSLKGLLNSVSAVFKSATGTGLDTLASTPVEARVTEKLVEDDLIPATRNDVIEAFKATEGRSPSSTELPAVELFLLDFGWLD</sequence>
<proteinExistence type="predicted"/>
<reference evidence="1 3" key="1">
    <citation type="submission" date="2014-08" db="EMBL/GenBank/DDBJ databases">
        <title>Complete genome sequence of Corynebacterium flavescens OJ8(T)(=DSM 20296(T)), isolated from cheese.</title>
        <authorList>
            <person name="Ruckert C."/>
            <person name="Albersmeier A."/>
            <person name="Winkler A."/>
            <person name="Kalinowski J."/>
        </authorList>
    </citation>
    <scope>NUCLEOTIDE SEQUENCE [LARGE SCALE GENOMIC DNA]</scope>
    <source>
        <strain evidence="1 3">OJ8</strain>
    </source>
</reference>
<dbReference type="STRING" id="28028.CFLV_02960"/>
<dbReference type="OrthoDB" id="4415559at2"/>
<evidence type="ECO:0000313" key="2">
    <source>
        <dbReference type="EMBL" id="GEB97924.1"/>
    </source>
</evidence>
<dbReference type="RefSeq" id="WP_075729250.1">
    <property type="nucleotide sequence ID" value="NZ_BJNB01000020.1"/>
</dbReference>
<dbReference type="EMBL" id="CP009246">
    <property type="protein sequence ID" value="APT86254.1"/>
    <property type="molecule type" value="Genomic_DNA"/>
</dbReference>
<evidence type="ECO:0000313" key="1">
    <source>
        <dbReference type="EMBL" id="APT86254.1"/>
    </source>
</evidence>
<reference evidence="2 4" key="2">
    <citation type="submission" date="2019-06" db="EMBL/GenBank/DDBJ databases">
        <title>Whole genome shotgun sequence of Corynebacterium flavescens NBRC 14136.</title>
        <authorList>
            <person name="Hosoyama A."/>
            <person name="Uohara A."/>
            <person name="Ohji S."/>
            <person name="Ichikawa N."/>
        </authorList>
    </citation>
    <scope>NUCLEOTIDE SEQUENCE [LARGE SCALE GENOMIC DNA]</scope>
    <source>
        <strain evidence="2 4">NBRC 14136</strain>
    </source>
</reference>
<dbReference type="GeneID" id="82879681"/>
<dbReference type="AlphaFoldDB" id="A0A1L7CK58"/>
<name>A0A1L7CK58_CORFL</name>
<protein>
    <submittedName>
        <fullName evidence="1">Uncharacterized protein</fullName>
    </submittedName>
</protein>
<dbReference type="EMBL" id="BJNB01000020">
    <property type="protein sequence ID" value="GEB97924.1"/>
    <property type="molecule type" value="Genomic_DNA"/>
</dbReference>
<dbReference type="Proteomes" id="UP000315353">
    <property type="component" value="Unassembled WGS sequence"/>
</dbReference>
<organism evidence="1 3">
    <name type="scientific">Corynebacterium flavescens</name>
    <dbReference type="NCBI Taxonomy" id="28028"/>
    <lineage>
        <taxon>Bacteria</taxon>
        <taxon>Bacillati</taxon>
        <taxon>Actinomycetota</taxon>
        <taxon>Actinomycetes</taxon>
        <taxon>Mycobacteriales</taxon>
        <taxon>Corynebacteriaceae</taxon>
        <taxon>Corynebacterium</taxon>
    </lineage>
</organism>
<evidence type="ECO:0000313" key="3">
    <source>
        <dbReference type="Proteomes" id="UP000185479"/>
    </source>
</evidence>
<accession>A0A1L7CK58</accession>
<dbReference type="Proteomes" id="UP000185479">
    <property type="component" value="Chromosome"/>
</dbReference>